<reference evidence="6 7" key="1">
    <citation type="journal article" date="2012" name="Genome Biol.">
        <title>Genome and low-iron response of an oceanic diatom adapted to chronic iron limitation.</title>
        <authorList>
            <person name="Lommer M."/>
            <person name="Specht M."/>
            <person name="Roy A.S."/>
            <person name="Kraemer L."/>
            <person name="Andreson R."/>
            <person name="Gutowska M.A."/>
            <person name="Wolf J."/>
            <person name="Bergner S.V."/>
            <person name="Schilhabel M.B."/>
            <person name="Klostermeier U.C."/>
            <person name="Beiko R.G."/>
            <person name="Rosenstiel P."/>
            <person name="Hippler M."/>
            <person name="Laroche J."/>
        </authorList>
    </citation>
    <scope>NUCLEOTIDE SEQUENCE [LARGE SCALE GENOMIC DNA]</scope>
    <source>
        <strain evidence="6 7">CCMP1005</strain>
    </source>
</reference>
<dbReference type="eggNOG" id="KOG0157">
    <property type="taxonomic scope" value="Eukaryota"/>
</dbReference>
<dbReference type="InterPro" id="IPR017972">
    <property type="entry name" value="Cyt_P450_CS"/>
</dbReference>
<dbReference type="InterPro" id="IPR036396">
    <property type="entry name" value="Cyt_P450_sf"/>
</dbReference>
<dbReference type="GO" id="GO:0020037">
    <property type="term" value="F:heme binding"/>
    <property type="evidence" value="ECO:0007669"/>
    <property type="project" value="InterPro"/>
</dbReference>
<dbReference type="SUPFAM" id="SSF48264">
    <property type="entry name" value="Cytochrome P450"/>
    <property type="match status" value="1"/>
</dbReference>
<dbReference type="EMBL" id="AGNL01049569">
    <property type="protein sequence ID" value="EJK44537.1"/>
    <property type="molecule type" value="Genomic_DNA"/>
</dbReference>
<keyword evidence="3 4" id="KW-0408">Iron</keyword>
<evidence type="ECO:0000256" key="5">
    <source>
        <dbReference type="SAM" id="Phobius"/>
    </source>
</evidence>
<dbReference type="GO" id="GO:0004497">
    <property type="term" value="F:monooxygenase activity"/>
    <property type="evidence" value="ECO:0007669"/>
    <property type="project" value="UniProtKB-KW"/>
</dbReference>
<dbReference type="InterPro" id="IPR001128">
    <property type="entry name" value="Cyt_P450"/>
</dbReference>
<dbReference type="Proteomes" id="UP000266841">
    <property type="component" value="Unassembled WGS sequence"/>
</dbReference>
<evidence type="ECO:0000256" key="2">
    <source>
        <dbReference type="ARBA" id="ARBA00010617"/>
    </source>
</evidence>
<dbReference type="InterPro" id="IPR050121">
    <property type="entry name" value="Cytochrome_P450_monoxygenase"/>
</dbReference>
<dbReference type="PRINTS" id="PR00385">
    <property type="entry name" value="P450"/>
</dbReference>
<evidence type="ECO:0000313" key="7">
    <source>
        <dbReference type="Proteomes" id="UP000266841"/>
    </source>
</evidence>
<keyword evidence="4" id="KW-0560">Oxidoreductase</keyword>
<keyword evidence="3 4" id="KW-0479">Metal-binding</keyword>
<comment type="similarity">
    <text evidence="2 4">Belongs to the cytochrome P450 family.</text>
</comment>
<evidence type="ECO:0008006" key="8">
    <source>
        <dbReference type="Google" id="ProtNLM"/>
    </source>
</evidence>
<name>K0RDB3_THAOC</name>
<sequence>MSVFSESVLDDDTSVFGSFVEELAPGLVLLLIADAVWGIPKMGFFGTIAILCIGLVYYFFGRLNDWYSKKIFGGILPPFAPGSMMKHMEMATCGQYPWWLLEIANKSNSRVFRVSRPTKGHKCIVGEYQVAREILTDPQSKKPPAIYNQMRYVNGSGDASMFTLNGKRWHAKRRACVPAFSSSRVRKMNSIALEHTEAFLELLRNGDGVFDVSSDMQSLVLGAISESAFDYIMSPQEKKEFSESVRLSLIEYARNATVHTYRSWLGWLLPGRRRASVVAQRIRNIMIRVLKRYRESGETEGNRGTLIQLIASDDNAFRNDDEKLAQLVEFLVAGHDTTSYSISWALISLAKHPEIQTRLRDELSRMRPENWSQSEYLRMCMKESTRLNPVSSSTSVRVIGRDIRTKGGYVIPKGSTCFLWFLLLSRDPSVFDDPDEYKPSRWENPTREMLDSFMPFSLGARNCIGQTLAGAHLHTVVARICSEFELTVEDEGKVDFFMTLKPIGARLKVRRVSR</sequence>
<dbReference type="PANTHER" id="PTHR24305:SF166">
    <property type="entry name" value="CYTOCHROME P450 12A4, MITOCHONDRIAL-RELATED"/>
    <property type="match status" value="1"/>
</dbReference>
<dbReference type="CDD" id="cd00302">
    <property type="entry name" value="cytochrome_P450"/>
    <property type="match status" value="1"/>
</dbReference>
<dbReference type="GO" id="GO:0016705">
    <property type="term" value="F:oxidoreductase activity, acting on paired donors, with incorporation or reduction of molecular oxygen"/>
    <property type="evidence" value="ECO:0007669"/>
    <property type="project" value="InterPro"/>
</dbReference>
<evidence type="ECO:0000256" key="1">
    <source>
        <dbReference type="ARBA" id="ARBA00001971"/>
    </source>
</evidence>
<dbReference type="PROSITE" id="PS00086">
    <property type="entry name" value="CYTOCHROME_P450"/>
    <property type="match status" value="1"/>
</dbReference>
<keyword evidence="5" id="KW-0812">Transmembrane</keyword>
<evidence type="ECO:0000313" key="6">
    <source>
        <dbReference type="EMBL" id="EJK44537.1"/>
    </source>
</evidence>
<keyword evidence="3 4" id="KW-0349">Heme</keyword>
<dbReference type="OMA" id="DSGNWIN"/>
<keyword evidence="5" id="KW-1133">Transmembrane helix</keyword>
<keyword evidence="5" id="KW-0472">Membrane</keyword>
<feature type="binding site" description="axial binding residue" evidence="3">
    <location>
        <position position="463"/>
    </location>
    <ligand>
        <name>heme</name>
        <dbReference type="ChEBI" id="CHEBI:30413"/>
    </ligand>
    <ligandPart>
        <name>Fe</name>
        <dbReference type="ChEBI" id="CHEBI:18248"/>
    </ligandPart>
</feature>
<evidence type="ECO:0000256" key="3">
    <source>
        <dbReference type="PIRSR" id="PIRSR602401-1"/>
    </source>
</evidence>
<keyword evidence="4" id="KW-0503">Monooxygenase</keyword>
<protein>
    <recommendedName>
        <fullName evidence="8">Cytochrome P450</fullName>
    </recommendedName>
</protein>
<organism evidence="6 7">
    <name type="scientific">Thalassiosira oceanica</name>
    <name type="common">Marine diatom</name>
    <dbReference type="NCBI Taxonomy" id="159749"/>
    <lineage>
        <taxon>Eukaryota</taxon>
        <taxon>Sar</taxon>
        <taxon>Stramenopiles</taxon>
        <taxon>Ochrophyta</taxon>
        <taxon>Bacillariophyta</taxon>
        <taxon>Coscinodiscophyceae</taxon>
        <taxon>Thalassiosirophycidae</taxon>
        <taxon>Thalassiosirales</taxon>
        <taxon>Thalassiosiraceae</taxon>
        <taxon>Thalassiosira</taxon>
    </lineage>
</organism>
<comment type="caution">
    <text evidence="6">The sequence shown here is derived from an EMBL/GenBank/DDBJ whole genome shotgun (WGS) entry which is preliminary data.</text>
</comment>
<feature type="transmembrane region" description="Helical" evidence="5">
    <location>
        <begin position="42"/>
        <end position="60"/>
    </location>
</feature>
<accession>K0RDB3</accession>
<dbReference type="AlphaFoldDB" id="K0RDB3"/>
<dbReference type="GO" id="GO:0005506">
    <property type="term" value="F:iron ion binding"/>
    <property type="evidence" value="ECO:0007669"/>
    <property type="project" value="InterPro"/>
</dbReference>
<dbReference type="Gene3D" id="1.10.630.10">
    <property type="entry name" value="Cytochrome P450"/>
    <property type="match status" value="1"/>
</dbReference>
<dbReference type="OrthoDB" id="45232at2759"/>
<dbReference type="InterPro" id="IPR002401">
    <property type="entry name" value="Cyt_P450_E_grp-I"/>
</dbReference>
<dbReference type="Pfam" id="PF00067">
    <property type="entry name" value="p450"/>
    <property type="match status" value="1"/>
</dbReference>
<dbReference type="PRINTS" id="PR00463">
    <property type="entry name" value="EP450I"/>
</dbReference>
<proteinExistence type="inferred from homology"/>
<comment type="cofactor">
    <cofactor evidence="1 3">
        <name>heme</name>
        <dbReference type="ChEBI" id="CHEBI:30413"/>
    </cofactor>
</comment>
<gene>
    <name evidence="6" type="ORF">THAOC_36914</name>
</gene>
<dbReference type="PANTHER" id="PTHR24305">
    <property type="entry name" value="CYTOCHROME P450"/>
    <property type="match status" value="1"/>
</dbReference>
<keyword evidence="7" id="KW-1185">Reference proteome</keyword>
<evidence type="ECO:0000256" key="4">
    <source>
        <dbReference type="RuleBase" id="RU000461"/>
    </source>
</evidence>